<evidence type="ECO:0000256" key="1">
    <source>
        <dbReference type="SAM" id="MobiDB-lite"/>
    </source>
</evidence>
<keyword evidence="3" id="KW-1185">Reference proteome</keyword>
<proteinExistence type="predicted"/>
<accession>A0A5B7FS59</accession>
<feature type="compositionally biased region" description="Low complexity" evidence="1">
    <location>
        <begin position="143"/>
        <end position="169"/>
    </location>
</feature>
<gene>
    <name evidence="2" type="primary">pol_28</name>
    <name evidence="2" type="ORF">E2C01_043150</name>
</gene>
<sequence>MAANNVDRSPTCPTCLRTFSSYRGRAHERSQHPLSYHDTEVAALRTEVKKARRDPEELAMMANFEAKNFGARNINTRIKTEVLPHRSIEGIKGARRAETYKALVRQAALPQSAASMLAPRSPPLPVPSTTSEGPPVPNETPFGSPIIPISPGSAASGSPATSSSHEFRG</sequence>
<name>A0A5B7FS59_PORTR</name>
<dbReference type="OrthoDB" id="8197512at2759"/>
<evidence type="ECO:0000313" key="2">
    <source>
        <dbReference type="EMBL" id="MPC49352.1"/>
    </source>
</evidence>
<dbReference type="Proteomes" id="UP000324222">
    <property type="component" value="Unassembled WGS sequence"/>
</dbReference>
<reference evidence="2 3" key="1">
    <citation type="submission" date="2019-05" db="EMBL/GenBank/DDBJ databases">
        <title>Another draft genome of Portunus trituberculatus and its Hox gene families provides insights of decapod evolution.</title>
        <authorList>
            <person name="Jeong J.-H."/>
            <person name="Song I."/>
            <person name="Kim S."/>
            <person name="Choi T."/>
            <person name="Kim D."/>
            <person name="Ryu S."/>
            <person name="Kim W."/>
        </authorList>
    </citation>
    <scope>NUCLEOTIDE SEQUENCE [LARGE SCALE GENOMIC DNA]</scope>
    <source>
        <tissue evidence="2">Muscle</tissue>
    </source>
</reference>
<evidence type="ECO:0000313" key="3">
    <source>
        <dbReference type="Proteomes" id="UP000324222"/>
    </source>
</evidence>
<dbReference type="EMBL" id="VSRR010008823">
    <property type="protein sequence ID" value="MPC49352.1"/>
    <property type="molecule type" value="Genomic_DNA"/>
</dbReference>
<dbReference type="AlphaFoldDB" id="A0A5B7FS59"/>
<comment type="caution">
    <text evidence="2">The sequence shown here is derived from an EMBL/GenBank/DDBJ whole genome shotgun (WGS) entry which is preliminary data.</text>
</comment>
<organism evidence="2 3">
    <name type="scientific">Portunus trituberculatus</name>
    <name type="common">Swimming crab</name>
    <name type="synonym">Neptunus trituberculatus</name>
    <dbReference type="NCBI Taxonomy" id="210409"/>
    <lineage>
        <taxon>Eukaryota</taxon>
        <taxon>Metazoa</taxon>
        <taxon>Ecdysozoa</taxon>
        <taxon>Arthropoda</taxon>
        <taxon>Crustacea</taxon>
        <taxon>Multicrustacea</taxon>
        <taxon>Malacostraca</taxon>
        <taxon>Eumalacostraca</taxon>
        <taxon>Eucarida</taxon>
        <taxon>Decapoda</taxon>
        <taxon>Pleocyemata</taxon>
        <taxon>Brachyura</taxon>
        <taxon>Eubrachyura</taxon>
        <taxon>Portunoidea</taxon>
        <taxon>Portunidae</taxon>
        <taxon>Portuninae</taxon>
        <taxon>Portunus</taxon>
    </lineage>
</organism>
<protein>
    <submittedName>
        <fullName evidence="2">Retrovirus-related Pol polyprotein from type-2 retrotransposable element R2DM</fullName>
    </submittedName>
</protein>
<feature type="region of interest" description="Disordered" evidence="1">
    <location>
        <begin position="113"/>
        <end position="169"/>
    </location>
</feature>